<keyword evidence="1" id="KW-0472">Membrane</keyword>
<reference evidence="2 3" key="1">
    <citation type="journal article" date="2021" name="BMC Genomics">
        <title>Datura genome reveals duplications of psychoactive alkaloid biosynthetic genes and high mutation rate following tissue culture.</title>
        <authorList>
            <person name="Rajewski A."/>
            <person name="Carter-House D."/>
            <person name="Stajich J."/>
            <person name="Litt A."/>
        </authorList>
    </citation>
    <scope>NUCLEOTIDE SEQUENCE [LARGE SCALE GENOMIC DNA]</scope>
    <source>
        <strain evidence="2">AR-01</strain>
    </source>
</reference>
<keyword evidence="1" id="KW-1133">Transmembrane helix</keyword>
<protein>
    <submittedName>
        <fullName evidence="2">Uncharacterized protein</fullName>
    </submittedName>
</protein>
<organism evidence="2 3">
    <name type="scientific">Datura stramonium</name>
    <name type="common">Jimsonweed</name>
    <name type="synonym">Common thornapple</name>
    <dbReference type="NCBI Taxonomy" id="4076"/>
    <lineage>
        <taxon>Eukaryota</taxon>
        <taxon>Viridiplantae</taxon>
        <taxon>Streptophyta</taxon>
        <taxon>Embryophyta</taxon>
        <taxon>Tracheophyta</taxon>
        <taxon>Spermatophyta</taxon>
        <taxon>Magnoliopsida</taxon>
        <taxon>eudicotyledons</taxon>
        <taxon>Gunneridae</taxon>
        <taxon>Pentapetalae</taxon>
        <taxon>asterids</taxon>
        <taxon>lamiids</taxon>
        <taxon>Solanales</taxon>
        <taxon>Solanaceae</taxon>
        <taxon>Solanoideae</taxon>
        <taxon>Datureae</taxon>
        <taxon>Datura</taxon>
    </lineage>
</organism>
<gene>
    <name evidence="2" type="ORF">HAX54_047795</name>
</gene>
<dbReference type="Proteomes" id="UP000823775">
    <property type="component" value="Unassembled WGS sequence"/>
</dbReference>
<evidence type="ECO:0000256" key="1">
    <source>
        <dbReference type="SAM" id="Phobius"/>
    </source>
</evidence>
<feature type="transmembrane region" description="Helical" evidence="1">
    <location>
        <begin position="158"/>
        <end position="176"/>
    </location>
</feature>
<comment type="caution">
    <text evidence="2">The sequence shown here is derived from an EMBL/GenBank/DDBJ whole genome shotgun (WGS) entry which is preliminary data.</text>
</comment>
<evidence type="ECO:0000313" key="2">
    <source>
        <dbReference type="EMBL" id="MCD7448970.1"/>
    </source>
</evidence>
<keyword evidence="3" id="KW-1185">Reference proteome</keyword>
<accession>A0ABS8RSF7</accession>
<dbReference type="EMBL" id="JACEIK010000078">
    <property type="protein sequence ID" value="MCD7448970.1"/>
    <property type="molecule type" value="Genomic_DNA"/>
</dbReference>
<sequence length="241" mass="25985">MHALVAADTSLSERLVNRHAVGVGITRCGLLAINEARLCLCVWRLAAGTSPSHRLGNRHAAEVVITRCGLLAIDESQLCLHGSKANVLSIDMRPRWALLGAAYWLSMRHDCACVCGDSLQARVKSQLLVNRHAAAVGITQCGLLAIDEAWLIGSNARHLMLGVLGGCLACAAGAFVRKTRIIMYNRLPFAPRTSCAGRTKSRSCVPRLLRFVVRCHGPCVTARTLGFDSSLGDQNFTSENL</sequence>
<keyword evidence="1" id="KW-0812">Transmembrane</keyword>
<name>A0ABS8RSF7_DATST</name>
<evidence type="ECO:0000313" key="3">
    <source>
        <dbReference type="Proteomes" id="UP000823775"/>
    </source>
</evidence>
<proteinExistence type="predicted"/>